<evidence type="ECO:0000256" key="3">
    <source>
        <dbReference type="ARBA" id="ARBA00022729"/>
    </source>
</evidence>
<proteinExistence type="inferred from homology"/>
<dbReference type="SMART" id="SM00062">
    <property type="entry name" value="PBPb"/>
    <property type="match status" value="1"/>
</dbReference>
<dbReference type="PANTHER" id="PTHR35936">
    <property type="entry name" value="MEMBRANE-BOUND LYTIC MUREIN TRANSGLYCOSYLASE F"/>
    <property type="match status" value="1"/>
</dbReference>
<dbReference type="InterPro" id="IPR001638">
    <property type="entry name" value="Solute-binding_3/MltF_N"/>
</dbReference>
<reference evidence="8 9" key="1">
    <citation type="submission" date="2023-08" db="EMBL/GenBank/DDBJ databases">
        <title>Characterization of two Paracoccaceae strains isolated from Phycosphere and proposal of Xinfangfangia lacusdiani sp. nov.</title>
        <authorList>
            <person name="Deng Y."/>
            <person name="Zhang Y.Q."/>
        </authorList>
    </citation>
    <scope>NUCLEOTIDE SEQUENCE [LARGE SCALE GENOMIC DNA]</scope>
    <source>
        <strain evidence="8 9">CPCC 101601</strain>
    </source>
</reference>
<evidence type="ECO:0000259" key="6">
    <source>
        <dbReference type="SMART" id="SM00062"/>
    </source>
</evidence>
<feature type="domain" description="Ionotropic glutamate receptor C-terminal" evidence="7">
    <location>
        <begin position="34"/>
        <end position="252"/>
    </location>
</feature>
<dbReference type="Pfam" id="PF00497">
    <property type="entry name" value="SBP_bac_3"/>
    <property type="match status" value="1"/>
</dbReference>
<organism evidence="8 9">
    <name type="scientific">Pseudogemmobacter lacusdianii</name>
    <dbReference type="NCBI Taxonomy" id="3069608"/>
    <lineage>
        <taxon>Bacteria</taxon>
        <taxon>Pseudomonadati</taxon>
        <taxon>Pseudomonadota</taxon>
        <taxon>Alphaproteobacteria</taxon>
        <taxon>Rhodobacterales</taxon>
        <taxon>Paracoccaceae</taxon>
        <taxon>Pseudogemmobacter</taxon>
    </lineage>
</organism>
<evidence type="ECO:0000256" key="1">
    <source>
        <dbReference type="ARBA" id="ARBA00004196"/>
    </source>
</evidence>
<accession>A0ABU0W288</accession>
<dbReference type="Proteomes" id="UP001239680">
    <property type="component" value="Unassembled WGS sequence"/>
</dbReference>
<dbReference type="Gene3D" id="3.40.190.10">
    <property type="entry name" value="Periplasmic binding protein-like II"/>
    <property type="match status" value="2"/>
</dbReference>
<evidence type="ECO:0000259" key="7">
    <source>
        <dbReference type="SMART" id="SM00079"/>
    </source>
</evidence>
<feature type="domain" description="Solute-binding protein family 3/N-terminal" evidence="6">
    <location>
        <begin position="34"/>
        <end position="253"/>
    </location>
</feature>
<gene>
    <name evidence="8" type="ORF">Q9295_17325</name>
</gene>
<keyword evidence="9" id="KW-1185">Reference proteome</keyword>
<dbReference type="RefSeq" id="WP_306681845.1">
    <property type="nucleotide sequence ID" value="NZ_JAVDBT010000024.1"/>
</dbReference>
<evidence type="ECO:0000313" key="8">
    <source>
        <dbReference type="EMBL" id="MDQ2068135.1"/>
    </source>
</evidence>
<protein>
    <submittedName>
        <fullName evidence="8">Transporter substrate-binding domain-containing protein</fullName>
    </submittedName>
</protein>
<comment type="similarity">
    <text evidence="2 4">Belongs to the bacterial solute-binding protein 3 family.</text>
</comment>
<dbReference type="SMART" id="SM00079">
    <property type="entry name" value="PBPe"/>
    <property type="match status" value="1"/>
</dbReference>
<dbReference type="SUPFAM" id="SSF53850">
    <property type="entry name" value="Periplasmic binding protein-like II"/>
    <property type="match status" value="1"/>
</dbReference>
<dbReference type="PANTHER" id="PTHR35936:SF19">
    <property type="entry name" value="AMINO-ACID-BINDING PROTEIN YXEM-RELATED"/>
    <property type="match status" value="1"/>
</dbReference>
<sequence length="255" mass="26877">MNFKKLMLALSVSAAALSGAAQADRLEAVKAAGELSCANSGAFPPFSFANEENKIVGFDVDICEEIAARLGVKANVISTAWDGIIAGLVSGKYDTIIGSIGVTEERALAIDFTTTYYHSGLAIFVPNGSELASLDDLAGKTVGATLGELGEQWAQDRGGWTVRTYKSIPEMLLELKAGRIDAVVADDIPVLVAVNEGAADVKALEIEGLPQFKIAVATQKGNPELVAAINQAITDMRADGTYLKISEKWIGADIW</sequence>
<evidence type="ECO:0000256" key="4">
    <source>
        <dbReference type="RuleBase" id="RU003744"/>
    </source>
</evidence>
<feature type="chain" id="PRO_5047021745" evidence="5">
    <location>
        <begin position="24"/>
        <end position="255"/>
    </location>
</feature>
<keyword evidence="3 5" id="KW-0732">Signal</keyword>
<dbReference type="PROSITE" id="PS01039">
    <property type="entry name" value="SBP_BACTERIAL_3"/>
    <property type="match status" value="1"/>
</dbReference>
<dbReference type="InterPro" id="IPR018313">
    <property type="entry name" value="SBP_3_CS"/>
</dbReference>
<comment type="caution">
    <text evidence="8">The sequence shown here is derived from an EMBL/GenBank/DDBJ whole genome shotgun (WGS) entry which is preliminary data.</text>
</comment>
<evidence type="ECO:0000313" key="9">
    <source>
        <dbReference type="Proteomes" id="UP001239680"/>
    </source>
</evidence>
<evidence type="ECO:0000256" key="2">
    <source>
        <dbReference type="ARBA" id="ARBA00010333"/>
    </source>
</evidence>
<dbReference type="EMBL" id="JAVDBT010000024">
    <property type="protein sequence ID" value="MDQ2068135.1"/>
    <property type="molecule type" value="Genomic_DNA"/>
</dbReference>
<name>A0ABU0W288_9RHOB</name>
<evidence type="ECO:0000256" key="5">
    <source>
        <dbReference type="SAM" id="SignalP"/>
    </source>
</evidence>
<dbReference type="InterPro" id="IPR001320">
    <property type="entry name" value="Iontro_rcpt_C"/>
</dbReference>
<feature type="signal peptide" evidence="5">
    <location>
        <begin position="1"/>
        <end position="23"/>
    </location>
</feature>
<comment type="subcellular location">
    <subcellularLocation>
        <location evidence="1">Cell envelope</location>
    </subcellularLocation>
</comment>